<name>A0A401Q8Z9_SCYTO</name>
<sequence length="111" mass="11987">MSEVGVSHGMLTFPLVVLICVHYLLKVHLDYCSLYGVEQGCNKDPDCVWCQSRCQSYQQHSACPHVGCIGLAPLLADCQSCLVFGQSRVSPPQGPGLLGWCVQTAGCFPVT</sequence>
<evidence type="ECO:0000313" key="2">
    <source>
        <dbReference type="EMBL" id="GCB81852.1"/>
    </source>
</evidence>
<feature type="non-terminal residue" evidence="2">
    <location>
        <position position="111"/>
    </location>
</feature>
<organism evidence="2 3">
    <name type="scientific">Scyliorhinus torazame</name>
    <name type="common">Cloudy catshark</name>
    <name type="synonym">Catulus torazame</name>
    <dbReference type="NCBI Taxonomy" id="75743"/>
    <lineage>
        <taxon>Eukaryota</taxon>
        <taxon>Metazoa</taxon>
        <taxon>Chordata</taxon>
        <taxon>Craniata</taxon>
        <taxon>Vertebrata</taxon>
        <taxon>Chondrichthyes</taxon>
        <taxon>Elasmobranchii</taxon>
        <taxon>Galeomorphii</taxon>
        <taxon>Galeoidea</taxon>
        <taxon>Carcharhiniformes</taxon>
        <taxon>Scyliorhinidae</taxon>
        <taxon>Scyliorhinus</taxon>
    </lineage>
</organism>
<dbReference type="Proteomes" id="UP000288216">
    <property type="component" value="Unassembled WGS sequence"/>
</dbReference>
<dbReference type="AlphaFoldDB" id="A0A401Q8Z9"/>
<dbReference type="STRING" id="75743.A0A401Q8Z9"/>
<keyword evidence="3" id="KW-1185">Reference proteome</keyword>
<dbReference type="OrthoDB" id="263283at2759"/>
<keyword evidence="1" id="KW-0472">Membrane</keyword>
<evidence type="ECO:0000313" key="3">
    <source>
        <dbReference type="Proteomes" id="UP000288216"/>
    </source>
</evidence>
<evidence type="ECO:0000256" key="1">
    <source>
        <dbReference type="SAM" id="Phobius"/>
    </source>
</evidence>
<accession>A0A401Q8Z9</accession>
<gene>
    <name evidence="2" type="ORF">scyTo_0022582</name>
</gene>
<reference evidence="2 3" key="1">
    <citation type="journal article" date="2018" name="Nat. Ecol. Evol.">
        <title>Shark genomes provide insights into elasmobranch evolution and the origin of vertebrates.</title>
        <authorList>
            <person name="Hara Y"/>
            <person name="Yamaguchi K"/>
            <person name="Onimaru K"/>
            <person name="Kadota M"/>
            <person name="Koyanagi M"/>
            <person name="Keeley SD"/>
            <person name="Tatsumi K"/>
            <person name="Tanaka K"/>
            <person name="Motone F"/>
            <person name="Kageyama Y"/>
            <person name="Nozu R"/>
            <person name="Adachi N"/>
            <person name="Nishimura O"/>
            <person name="Nakagawa R"/>
            <person name="Tanegashima C"/>
            <person name="Kiyatake I"/>
            <person name="Matsumoto R"/>
            <person name="Murakumo K"/>
            <person name="Nishida K"/>
            <person name="Terakita A"/>
            <person name="Kuratani S"/>
            <person name="Sato K"/>
            <person name="Hyodo S Kuraku.S."/>
        </authorList>
    </citation>
    <scope>NUCLEOTIDE SEQUENCE [LARGE SCALE GENOMIC DNA]</scope>
</reference>
<proteinExistence type="predicted"/>
<keyword evidence="1" id="KW-0812">Transmembrane</keyword>
<dbReference type="EMBL" id="BFAA01023069">
    <property type="protein sequence ID" value="GCB81852.1"/>
    <property type="molecule type" value="Genomic_DNA"/>
</dbReference>
<feature type="transmembrane region" description="Helical" evidence="1">
    <location>
        <begin position="6"/>
        <end position="25"/>
    </location>
</feature>
<protein>
    <submittedName>
        <fullName evidence="2">Uncharacterized protein</fullName>
    </submittedName>
</protein>
<comment type="caution">
    <text evidence="2">The sequence shown here is derived from an EMBL/GenBank/DDBJ whole genome shotgun (WGS) entry which is preliminary data.</text>
</comment>
<keyword evidence="1" id="KW-1133">Transmembrane helix</keyword>